<dbReference type="Proteomes" id="UP000075455">
    <property type="component" value="Unassembled WGS sequence"/>
</dbReference>
<keyword evidence="1" id="KW-0175">Coiled coil</keyword>
<evidence type="ECO:0000313" key="2">
    <source>
        <dbReference type="EMBL" id="KYD15259.1"/>
    </source>
</evidence>
<dbReference type="EMBL" id="LQYS01000040">
    <property type="protein sequence ID" value="KYD15259.1"/>
    <property type="molecule type" value="Genomic_DNA"/>
</dbReference>
<protein>
    <submittedName>
        <fullName evidence="2">Uncharacterized protein</fullName>
    </submittedName>
</protein>
<evidence type="ECO:0000256" key="1">
    <source>
        <dbReference type="SAM" id="Coils"/>
    </source>
</evidence>
<sequence>MLGLTILSVSIYQARFTEVRVQDIESLHEATKAIEETIAEMKVEIDDLELSTPEKLDM</sequence>
<organism evidence="2 3">
    <name type="scientific">Saccharococcus caldoxylosilyticus</name>
    <dbReference type="NCBI Taxonomy" id="81408"/>
    <lineage>
        <taxon>Bacteria</taxon>
        <taxon>Bacillati</taxon>
        <taxon>Bacillota</taxon>
        <taxon>Bacilli</taxon>
        <taxon>Bacillales</taxon>
        <taxon>Anoxybacillaceae</taxon>
        <taxon>Saccharococcus</taxon>
    </lineage>
</organism>
<comment type="caution">
    <text evidence="2">The sequence shown here is derived from an EMBL/GenBank/DDBJ whole genome shotgun (WGS) entry which is preliminary data.</text>
</comment>
<dbReference type="AlphaFoldDB" id="A0A150LTG2"/>
<gene>
    <name evidence="2" type="ORF">B4119_3034</name>
</gene>
<name>A0A150LTG2_9BACL</name>
<dbReference type="STRING" id="81408.B4119_3034"/>
<accession>A0A150LTG2</accession>
<proteinExistence type="predicted"/>
<feature type="coiled-coil region" evidence="1">
    <location>
        <begin position="24"/>
        <end position="51"/>
    </location>
</feature>
<reference evidence="2 3" key="1">
    <citation type="submission" date="2016-01" db="EMBL/GenBank/DDBJ databases">
        <title>Draft Genome Sequences of Seven Thermophilic Sporeformers Isolated from Foods.</title>
        <authorList>
            <person name="Berendsen E.M."/>
            <person name="Wells-Bennik M.H."/>
            <person name="Krawcyk A.O."/>
            <person name="De Jong A."/>
            <person name="Holsappel S."/>
            <person name="Eijlander R.T."/>
            <person name="Kuipers O.P."/>
        </authorList>
    </citation>
    <scope>NUCLEOTIDE SEQUENCE [LARGE SCALE GENOMIC DNA]</scope>
    <source>
        <strain evidence="2 3">B4119</strain>
    </source>
</reference>
<dbReference type="PATRIC" id="fig|81408.3.peg.3476"/>
<evidence type="ECO:0000313" key="3">
    <source>
        <dbReference type="Proteomes" id="UP000075455"/>
    </source>
</evidence>